<evidence type="ECO:0000313" key="2">
    <source>
        <dbReference type="EMBL" id="TKW53680.1"/>
    </source>
</evidence>
<evidence type="ECO:0000256" key="1">
    <source>
        <dbReference type="SAM" id="MobiDB-lite"/>
    </source>
</evidence>
<gene>
    <name evidence="2" type="ORF">CTA1_5504</name>
</gene>
<evidence type="ECO:0000313" key="3">
    <source>
        <dbReference type="Proteomes" id="UP000310108"/>
    </source>
</evidence>
<sequence length="121" mass="13185">MEKQGTEKAGWSGFWKGFKVILTELGLERTRGNRTETHKLAGLFHDDHAVAVIAQPHGGMSAGRAAAHNDDVPGDGLVAEAHTTRRGGPSGQERGREAHACSHPVAAHCLPRWKRPLRVRR</sequence>
<protein>
    <submittedName>
        <fullName evidence="2">Uncharacterized protein</fullName>
    </submittedName>
</protein>
<accession>A0A4U6XD39</accession>
<dbReference type="Proteomes" id="UP000310108">
    <property type="component" value="Unassembled WGS sequence"/>
</dbReference>
<comment type="caution">
    <text evidence="2">The sequence shown here is derived from an EMBL/GenBank/DDBJ whole genome shotgun (WGS) entry which is preliminary data.</text>
</comment>
<organism evidence="2 3">
    <name type="scientific">Colletotrichum tanaceti</name>
    <dbReference type="NCBI Taxonomy" id="1306861"/>
    <lineage>
        <taxon>Eukaryota</taxon>
        <taxon>Fungi</taxon>
        <taxon>Dikarya</taxon>
        <taxon>Ascomycota</taxon>
        <taxon>Pezizomycotina</taxon>
        <taxon>Sordariomycetes</taxon>
        <taxon>Hypocreomycetidae</taxon>
        <taxon>Glomerellales</taxon>
        <taxon>Glomerellaceae</taxon>
        <taxon>Colletotrichum</taxon>
        <taxon>Colletotrichum destructivum species complex</taxon>
    </lineage>
</organism>
<dbReference type="AlphaFoldDB" id="A0A4U6XD39"/>
<feature type="region of interest" description="Disordered" evidence="1">
    <location>
        <begin position="60"/>
        <end position="103"/>
    </location>
</feature>
<keyword evidence="3" id="KW-1185">Reference proteome</keyword>
<name>A0A4U6XD39_9PEZI</name>
<dbReference type="EMBL" id="PJEX01000173">
    <property type="protein sequence ID" value="TKW53680.1"/>
    <property type="molecule type" value="Genomic_DNA"/>
</dbReference>
<reference evidence="2 3" key="1">
    <citation type="journal article" date="2019" name="PLoS ONE">
        <title>Comparative genome analysis indicates high evolutionary potential of pathogenicity genes in Colletotrichum tanaceti.</title>
        <authorList>
            <person name="Lelwala R.V."/>
            <person name="Korhonen P.K."/>
            <person name="Young N.D."/>
            <person name="Scott J.B."/>
            <person name="Ades P.A."/>
            <person name="Gasser R.B."/>
            <person name="Taylor P.W.J."/>
        </authorList>
    </citation>
    <scope>NUCLEOTIDE SEQUENCE [LARGE SCALE GENOMIC DNA]</scope>
    <source>
        <strain evidence="2">BRIP57314</strain>
    </source>
</reference>
<proteinExistence type="predicted"/>